<feature type="transmembrane region" description="Helical" evidence="3">
    <location>
        <begin position="311"/>
        <end position="334"/>
    </location>
</feature>
<name>A0A383W2I6_TETOB</name>
<evidence type="ECO:0000256" key="1">
    <source>
        <dbReference type="ARBA" id="ARBA00023157"/>
    </source>
</evidence>
<dbReference type="Gene3D" id="2.60.120.290">
    <property type="entry name" value="Spermadhesin, CUB domain"/>
    <property type="match status" value="1"/>
</dbReference>
<dbReference type="Pfam" id="PF00431">
    <property type="entry name" value="CUB"/>
    <property type="match status" value="1"/>
</dbReference>
<sequence length="424" mass="43583">MDQQNFTVPAPLCDASTTLTDAKGVIVSHKQATSPDELEDYKPHSQCEWVLPTLAVGGKVVIEATFVDLEPLFDTLTVVDGGGLLASIGAPQNVTLIQEGTSPMRLKFKSDASFRYKGFFLEYQTEPPAAITEAEQAYNVTFAIIVTGQEMTYSALSSESSTARQTLTAAISSTFGVYKSQVQITVTAPAKHRRSLLQDKTALAILQGSRAPMSNVAVTVAGVSNAHSQDIVSAVADGTLDQSVETQLEAAGIASTVSVFQMPKVVKPQPPTPSPAPQQLGVSDASTGSGTYISNKSRSTSDIVVSKKMPIGPIVGAAVGAITLLVGAVAGIVVRKRRQAQQANSTQATQPGYAVAPAGYASMPAAAAAAAAAARMPPQQGPGPAFAAGMPAGPANGAPMMYYAQPAPGSAPPAAAPPAPYTKA</sequence>
<keyword evidence="6" id="KW-1185">Reference proteome</keyword>
<evidence type="ECO:0000256" key="2">
    <source>
        <dbReference type="SAM" id="MobiDB-lite"/>
    </source>
</evidence>
<feature type="domain" description="CUB" evidence="4">
    <location>
        <begin position="13"/>
        <end position="126"/>
    </location>
</feature>
<organism evidence="5 6">
    <name type="scientific">Tetradesmus obliquus</name>
    <name type="common">Green alga</name>
    <name type="synonym">Acutodesmus obliquus</name>
    <dbReference type="NCBI Taxonomy" id="3088"/>
    <lineage>
        <taxon>Eukaryota</taxon>
        <taxon>Viridiplantae</taxon>
        <taxon>Chlorophyta</taxon>
        <taxon>core chlorophytes</taxon>
        <taxon>Chlorophyceae</taxon>
        <taxon>CS clade</taxon>
        <taxon>Sphaeropleales</taxon>
        <taxon>Scenedesmaceae</taxon>
        <taxon>Tetradesmus</taxon>
    </lineage>
</organism>
<dbReference type="STRING" id="3088.A0A383W2I6"/>
<accession>A0A383W2I6</accession>
<dbReference type="SMART" id="SM00042">
    <property type="entry name" value="CUB"/>
    <property type="match status" value="1"/>
</dbReference>
<gene>
    <name evidence="5" type="ORF">BQ4739_LOCUS11029</name>
</gene>
<protein>
    <recommendedName>
        <fullName evidence="4">CUB domain-containing protein</fullName>
    </recommendedName>
</protein>
<dbReference type="SUPFAM" id="SSF49854">
    <property type="entry name" value="Spermadhesin, CUB domain"/>
    <property type="match status" value="1"/>
</dbReference>
<feature type="region of interest" description="Disordered" evidence="2">
    <location>
        <begin position="265"/>
        <end position="297"/>
    </location>
</feature>
<dbReference type="EMBL" id="FNXT01001016">
    <property type="protein sequence ID" value="SZX70866.1"/>
    <property type="molecule type" value="Genomic_DNA"/>
</dbReference>
<dbReference type="Proteomes" id="UP000256970">
    <property type="component" value="Unassembled WGS sequence"/>
</dbReference>
<feature type="compositionally biased region" description="Polar residues" evidence="2">
    <location>
        <begin position="280"/>
        <end position="297"/>
    </location>
</feature>
<keyword evidence="3" id="KW-1133">Transmembrane helix</keyword>
<keyword evidence="3" id="KW-0812">Transmembrane</keyword>
<evidence type="ECO:0000256" key="3">
    <source>
        <dbReference type="SAM" id="Phobius"/>
    </source>
</evidence>
<dbReference type="PROSITE" id="PS01180">
    <property type="entry name" value="CUB"/>
    <property type="match status" value="1"/>
</dbReference>
<evidence type="ECO:0000313" key="5">
    <source>
        <dbReference type="EMBL" id="SZX70866.1"/>
    </source>
</evidence>
<keyword evidence="1" id="KW-1015">Disulfide bond</keyword>
<dbReference type="InterPro" id="IPR000859">
    <property type="entry name" value="CUB_dom"/>
</dbReference>
<dbReference type="CDD" id="cd00041">
    <property type="entry name" value="CUB"/>
    <property type="match status" value="1"/>
</dbReference>
<proteinExistence type="predicted"/>
<evidence type="ECO:0000313" key="6">
    <source>
        <dbReference type="Proteomes" id="UP000256970"/>
    </source>
</evidence>
<dbReference type="AlphaFoldDB" id="A0A383W2I6"/>
<keyword evidence="3" id="KW-0472">Membrane</keyword>
<dbReference type="InterPro" id="IPR035914">
    <property type="entry name" value="Sperma_CUB_dom_sf"/>
</dbReference>
<reference evidence="5 6" key="1">
    <citation type="submission" date="2016-10" db="EMBL/GenBank/DDBJ databases">
        <authorList>
            <person name="Cai Z."/>
        </authorList>
    </citation>
    <scope>NUCLEOTIDE SEQUENCE [LARGE SCALE GENOMIC DNA]</scope>
</reference>
<evidence type="ECO:0000259" key="4">
    <source>
        <dbReference type="PROSITE" id="PS01180"/>
    </source>
</evidence>